<dbReference type="PROSITE" id="PS00086">
    <property type="entry name" value="CYTOCHROME_P450"/>
    <property type="match status" value="1"/>
</dbReference>
<feature type="non-terminal residue" evidence="4">
    <location>
        <position position="1"/>
    </location>
</feature>
<proteinExistence type="inferred from homology"/>
<reference evidence="4 5" key="1">
    <citation type="journal article" date="2020" name="Harmful Algae">
        <title>Molecular and morphological characterization of a novel dihydroanatoxin-a producing Microcoleus species (cyanobacteria) from the Russian River, California, USA.</title>
        <authorList>
            <person name="Conklin K.Y."/>
            <person name="Stancheva R."/>
            <person name="Otten T.G."/>
            <person name="Fadness R."/>
            <person name="Boyer G.L."/>
            <person name="Read B."/>
            <person name="Zhang X."/>
            <person name="Sheath R.G."/>
        </authorList>
    </citation>
    <scope>NUCLEOTIDE SEQUENCE [LARGE SCALE GENOMIC DNA]</scope>
    <source>
        <strain evidence="4 5">PTRS2</strain>
    </source>
</reference>
<evidence type="ECO:0000313" key="4">
    <source>
        <dbReference type="EMBL" id="MEK0183712.1"/>
    </source>
</evidence>
<dbReference type="InterPro" id="IPR050121">
    <property type="entry name" value="Cytochrome_P450_monoxygenase"/>
</dbReference>
<dbReference type="PANTHER" id="PTHR24305:SF166">
    <property type="entry name" value="CYTOCHROME P450 12A4, MITOCHONDRIAL-RELATED"/>
    <property type="match status" value="1"/>
</dbReference>
<name>A0ABU8YH77_9CYAN</name>
<dbReference type="Gene3D" id="1.10.630.10">
    <property type="entry name" value="Cytochrome P450"/>
    <property type="match status" value="1"/>
</dbReference>
<dbReference type="Pfam" id="PF00067">
    <property type="entry name" value="p450"/>
    <property type="match status" value="1"/>
</dbReference>
<dbReference type="InterPro" id="IPR002401">
    <property type="entry name" value="Cyt_P450_E_grp-I"/>
</dbReference>
<comment type="caution">
    <text evidence="4">The sequence shown here is derived from an EMBL/GenBank/DDBJ whole genome shotgun (WGS) entry which is preliminary data.</text>
</comment>
<protein>
    <submittedName>
        <fullName evidence="4">Cytochrome P450</fullName>
    </submittedName>
</protein>
<sequence length="454" mass="51984">QTHPLVQTFQWLTNPLEYMEACAQRYGDIFTLRIGPSFKPQVVISNPQAIEQIFTSDPKQLDSGASAGFSSAFFGPQSMLALEGKPHQRQRKLLTPPFHGERMLAYGDIIRDITKQVASQWPIGKPFSVLPSMQTISFQIISKAVFSLEEGPRYEKLKELFIAILNPKRPLLRVVMLLFPLLRTALGPWSPWKKFMRQIQEIDEIIYAEISERKEQPNDPSKRDILSLMMSARDEQGQAMTDAELRDQVITLLVAGYEAPTTALYWAFYWIHHLPEVHEKLRQELDSLGENPDPNTIFRLPYLNAVCCETLRLYPPAILIFTRVVKSPLEIGGYQFEPGTLLLPSTYLTHHRQDLYPNPKQFKPERFLERQFAPYEYFPFGGGNRRCIGMAFYLFEMKLALATVLSHFQMKLVDSKPVQPVIRGLLLGPEVGPGDVRMVVTGRRSQNQRVSETT</sequence>
<dbReference type="EMBL" id="JBBLXS010000017">
    <property type="protein sequence ID" value="MEK0183712.1"/>
    <property type="molecule type" value="Genomic_DNA"/>
</dbReference>
<evidence type="ECO:0000256" key="3">
    <source>
        <dbReference type="RuleBase" id="RU000461"/>
    </source>
</evidence>
<comment type="similarity">
    <text evidence="2 3">Belongs to the cytochrome P450 family.</text>
</comment>
<comment type="cofactor">
    <cofactor evidence="1">
        <name>heme</name>
        <dbReference type="ChEBI" id="CHEBI:30413"/>
    </cofactor>
</comment>
<keyword evidence="3" id="KW-0560">Oxidoreductase</keyword>
<dbReference type="PRINTS" id="PR00463">
    <property type="entry name" value="EP450I"/>
</dbReference>
<dbReference type="RefSeq" id="WP_340541216.1">
    <property type="nucleotide sequence ID" value="NZ_JBBLXS010000017.1"/>
</dbReference>
<organism evidence="4 5">
    <name type="scientific">Microcoleus anatoxicus PTRS2</name>
    <dbReference type="NCBI Taxonomy" id="2705321"/>
    <lineage>
        <taxon>Bacteria</taxon>
        <taxon>Bacillati</taxon>
        <taxon>Cyanobacteriota</taxon>
        <taxon>Cyanophyceae</taxon>
        <taxon>Oscillatoriophycideae</taxon>
        <taxon>Oscillatoriales</taxon>
        <taxon>Microcoleaceae</taxon>
        <taxon>Microcoleus</taxon>
        <taxon>Microcoleus anatoxicus</taxon>
    </lineage>
</organism>
<keyword evidence="3" id="KW-0503">Monooxygenase</keyword>
<evidence type="ECO:0000256" key="1">
    <source>
        <dbReference type="ARBA" id="ARBA00001971"/>
    </source>
</evidence>
<dbReference type="PANTHER" id="PTHR24305">
    <property type="entry name" value="CYTOCHROME P450"/>
    <property type="match status" value="1"/>
</dbReference>
<dbReference type="InterPro" id="IPR001128">
    <property type="entry name" value="Cyt_P450"/>
</dbReference>
<dbReference type="SUPFAM" id="SSF48264">
    <property type="entry name" value="Cytochrome P450"/>
    <property type="match status" value="1"/>
</dbReference>
<dbReference type="PRINTS" id="PR00385">
    <property type="entry name" value="P450"/>
</dbReference>
<evidence type="ECO:0000313" key="5">
    <source>
        <dbReference type="Proteomes" id="UP001384579"/>
    </source>
</evidence>
<dbReference type="Proteomes" id="UP001384579">
    <property type="component" value="Unassembled WGS sequence"/>
</dbReference>
<gene>
    <name evidence="4" type="ORF">WMG39_02490</name>
</gene>
<dbReference type="InterPro" id="IPR036396">
    <property type="entry name" value="Cyt_P450_sf"/>
</dbReference>
<accession>A0ABU8YH77</accession>
<keyword evidence="3" id="KW-0349">Heme</keyword>
<dbReference type="InterPro" id="IPR017972">
    <property type="entry name" value="Cyt_P450_CS"/>
</dbReference>
<keyword evidence="3" id="KW-0479">Metal-binding</keyword>
<keyword evidence="3" id="KW-0408">Iron</keyword>
<evidence type="ECO:0000256" key="2">
    <source>
        <dbReference type="ARBA" id="ARBA00010617"/>
    </source>
</evidence>
<dbReference type="CDD" id="cd11053">
    <property type="entry name" value="CYP110-like"/>
    <property type="match status" value="1"/>
</dbReference>
<keyword evidence="5" id="KW-1185">Reference proteome</keyword>